<evidence type="ECO:0000256" key="1">
    <source>
        <dbReference type="ARBA" id="ARBA00008439"/>
    </source>
</evidence>
<sequence>MIYNINNKNKNKFEVNDIMEENIINLIDENGVESQFEIILTLEAEGKEYAILMPLDDEEAEEALIFRIDEDEEGEILIPLESDEEYETVVAVYTAIMEEEGLNYDEDESNGLN</sequence>
<gene>
    <name evidence="3" type="ORF">BN1095_340009</name>
</gene>
<comment type="similarity">
    <text evidence="1 2">Belongs to the UPF0473 family.</text>
</comment>
<accession>A0A069ASE2</accession>
<organism evidence="3">
    <name type="scientific">Clostridioides difficile</name>
    <name type="common">Peptoclostridium difficile</name>
    <dbReference type="NCBI Taxonomy" id="1496"/>
    <lineage>
        <taxon>Bacteria</taxon>
        <taxon>Bacillati</taxon>
        <taxon>Bacillota</taxon>
        <taxon>Clostridia</taxon>
        <taxon>Peptostreptococcales</taxon>
        <taxon>Peptostreptococcaceae</taxon>
        <taxon>Clostridioides</taxon>
    </lineage>
</organism>
<evidence type="ECO:0000256" key="2">
    <source>
        <dbReference type="HAMAP-Rule" id="MF_01448"/>
    </source>
</evidence>
<evidence type="ECO:0000313" key="3">
    <source>
        <dbReference type="EMBL" id="CDT18793.1"/>
    </source>
</evidence>
<dbReference type="AlphaFoldDB" id="A0A069ASE2"/>
<protein>
    <recommendedName>
        <fullName evidence="2">UPF0473 protein BN1095_340009</fullName>
    </recommendedName>
</protein>
<dbReference type="PANTHER" id="PTHR40066:SF1">
    <property type="entry name" value="UPF0473 PROTEIN CBO2561_CLC_2432"/>
    <property type="match status" value="1"/>
</dbReference>
<dbReference type="InterPro" id="IPR009711">
    <property type="entry name" value="UPF0473"/>
</dbReference>
<dbReference type="PANTHER" id="PTHR40066">
    <property type="entry name" value="UPF0473 PROTEIN CBO2561/CLC_2432"/>
    <property type="match status" value="1"/>
</dbReference>
<reference evidence="3" key="1">
    <citation type="submission" date="2014-07" db="EMBL/GenBank/DDBJ databases">
        <authorList>
            <person name="Monot Marc"/>
        </authorList>
    </citation>
    <scope>NUCLEOTIDE SEQUENCE</scope>
    <source>
        <strain evidence="3">7032989</strain>
    </source>
</reference>
<dbReference type="EMBL" id="LK933005">
    <property type="protein sequence ID" value="CDT18793.1"/>
    <property type="molecule type" value="Genomic_DNA"/>
</dbReference>
<name>A0A069ASE2_CLODI</name>
<dbReference type="Pfam" id="PF06949">
    <property type="entry name" value="DUF1292"/>
    <property type="match status" value="1"/>
</dbReference>
<dbReference type="HAMAP" id="MF_01448">
    <property type="entry name" value="UPF0473"/>
    <property type="match status" value="1"/>
</dbReference>
<proteinExistence type="inferred from homology"/>